<dbReference type="PANTHER" id="PTHR30204">
    <property type="entry name" value="REDOX-CYCLING DRUG-SENSING TRANSCRIPTIONAL ACTIVATOR SOXR"/>
    <property type="match status" value="1"/>
</dbReference>
<dbReference type="AlphaFoldDB" id="A0A7V1CZ00"/>
<comment type="caution">
    <text evidence="6">The sequence shown here is derived from an EMBL/GenBank/DDBJ whole genome shotgun (WGS) entry which is preliminary data.</text>
</comment>
<feature type="coiled-coil region" evidence="4">
    <location>
        <begin position="85"/>
        <end position="122"/>
    </location>
</feature>
<protein>
    <submittedName>
        <fullName evidence="6">MerR family transcriptional regulator</fullName>
    </submittedName>
</protein>
<accession>A0A7V1CZ00</accession>
<dbReference type="GO" id="GO:0003700">
    <property type="term" value="F:DNA-binding transcription factor activity"/>
    <property type="evidence" value="ECO:0007669"/>
    <property type="project" value="InterPro"/>
</dbReference>
<dbReference type="Proteomes" id="UP000886188">
    <property type="component" value="Unassembled WGS sequence"/>
</dbReference>
<dbReference type="InterPro" id="IPR047057">
    <property type="entry name" value="MerR_fam"/>
</dbReference>
<dbReference type="Gene3D" id="1.10.1660.10">
    <property type="match status" value="1"/>
</dbReference>
<dbReference type="InterPro" id="IPR015358">
    <property type="entry name" value="Tscrpt_reg_MerR_DNA-bd"/>
</dbReference>
<evidence type="ECO:0000313" key="6">
    <source>
        <dbReference type="EMBL" id="HEA16903.1"/>
    </source>
</evidence>
<gene>
    <name evidence="6" type="ORF">ENH88_10755</name>
</gene>
<evidence type="ECO:0000259" key="5">
    <source>
        <dbReference type="PROSITE" id="PS50937"/>
    </source>
</evidence>
<evidence type="ECO:0000256" key="1">
    <source>
        <dbReference type="ARBA" id="ARBA00023015"/>
    </source>
</evidence>
<dbReference type="InterPro" id="IPR000551">
    <property type="entry name" value="MerR-type_HTH_dom"/>
</dbReference>
<evidence type="ECO:0000256" key="2">
    <source>
        <dbReference type="ARBA" id="ARBA00023125"/>
    </source>
</evidence>
<keyword evidence="3" id="KW-0804">Transcription</keyword>
<proteinExistence type="predicted"/>
<dbReference type="PRINTS" id="PR00040">
    <property type="entry name" value="HTHMERR"/>
</dbReference>
<name>A0A7V1CZ00_9GAMM</name>
<keyword evidence="4" id="KW-0175">Coiled coil</keyword>
<dbReference type="Pfam" id="PF00376">
    <property type="entry name" value="MerR"/>
    <property type="match status" value="1"/>
</dbReference>
<dbReference type="RefSeq" id="WP_304182232.1">
    <property type="nucleotide sequence ID" value="NZ_DRGM01000116.1"/>
</dbReference>
<evidence type="ECO:0000256" key="3">
    <source>
        <dbReference type="ARBA" id="ARBA00023163"/>
    </source>
</evidence>
<keyword evidence="1" id="KW-0805">Transcription regulation</keyword>
<dbReference type="EMBL" id="DRGM01000116">
    <property type="protein sequence ID" value="HEA16903.1"/>
    <property type="molecule type" value="Genomic_DNA"/>
</dbReference>
<feature type="domain" description="HTH merR-type" evidence="5">
    <location>
        <begin position="4"/>
        <end position="73"/>
    </location>
</feature>
<reference evidence="6" key="1">
    <citation type="journal article" date="2020" name="mSystems">
        <title>Genome- and Community-Level Interaction Insights into Carbon Utilization and Element Cycling Functions of Hydrothermarchaeota in Hydrothermal Sediment.</title>
        <authorList>
            <person name="Zhou Z."/>
            <person name="Liu Y."/>
            <person name="Xu W."/>
            <person name="Pan J."/>
            <person name="Luo Z.H."/>
            <person name="Li M."/>
        </authorList>
    </citation>
    <scope>NUCLEOTIDE SEQUENCE [LARGE SCALE GENOMIC DNA]</scope>
    <source>
        <strain evidence="6">HyVt-346</strain>
    </source>
</reference>
<dbReference type="SUPFAM" id="SSF46955">
    <property type="entry name" value="Putative DNA-binding domain"/>
    <property type="match status" value="1"/>
</dbReference>
<dbReference type="PANTHER" id="PTHR30204:SF94">
    <property type="entry name" value="HEAVY METAL-DEPENDENT TRANSCRIPTIONAL REGULATOR HI_0293-RELATED"/>
    <property type="match status" value="1"/>
</dbReference>
<sequence>MEKLITIGEAAQLTGLSAKMIRHYEASSLLKCTKRSEAGYRLYSDQQLQLLGVIRQARKLGFPIIQIQSLLTLWQNPARTSREVKSIAQHHLSEIEEKINELQQMRQALKLLSDNCSDDENAHCAILDGLCQNSLNTTAKKTI</sequence>
<dbReference type="InterPro" id="IPR009061">
    <property type="entry name" value="DNA-bd_dom_put_sf"/>
</dbReference>
<evidence type="ECO:0000256" key="4">
    <source>
        <dbReference type="SAM" id="Coils"/>
    </source>
</evidence>
<dbReference type="Pfam" id="PF09278">
    <property type="entry name" value="MerR-DNA-bind"/>
    <property type="match status" value="1"/>
</dbReference>
<dbReference type="PROSITE" id="PS50937">
    <property type="entry name" value="HTH_MERR_2"/>
    <property type="match status" value="1"/>
</dbReference>
<dbReference type="SMART" id="SM00422">
    <property type="entry name" value="HTH_MERR"/>
    <property type="match status" value="1"/>
</dbReference>
<dbReference type="GO" id="GO:0003677">
    <property type="term" value="F:DNA binding"/>
    <property type="evidence" value="ECO:0007669"/>
    <property type="project" value="UniProtKB-KW"/>
</dbReference>
<organism evidence="6">
    <name type="scientific">Pseudoalteromonas prydzensis</name>
    <dbReference type="NCBI Taxonomy" id="182141"/>
    <lineage>
        <taxon>Bacteria</taxon>
        <taxon>Pseudomonadati</taxon>
        <taxon>Pseudomonadota</taxon>
        <taxon>Gammaproteobacteria</taxon>
        <taxon>Alteromonadales</taxon>
        <taxon>Pseudoalteromonadaceae</taxon>
        <taxon>Pseudoalteromonas</taxon>
    </lineage>
</organism>
<keyword evidence="2" id="KW-0238">DNA-binding</keyword>